<organism evidence="11 12">
    <name type="scientific">Hordeum vulgare subsp. vulgare</name>
    <name type="common">Domesticated barley</name>
    <dbReference type="NCBI Taxonomy" id="112509"/>
    <lineage>
        <taxon>Eukaryota</taxon>
        <taxon>Viridiplantae</taxon>
        <taxon>Streptophyta</taxon>
        <taxon>Embryophyta</taxon>
        <taxon>Tracheophyta</taxon>
        <taxon>Spermatophyta</taxon>
        <taxon>Magnoliopsida</taxon>
        <taxon>Liliopsida</taxon>
        <taxon>Poales</taxon>
        <taxon>Poaceae</taxon>
        <taxon>BOP clade</taxon>
        <taxon>Pooideae</taxon>
        <taxon>Triticodae</taxon>
        <taxon>Triticeae</taxon>
        <taxon>Hordeinae</taxon>
        <taxon>Hordeum</taxon>
    </lineage>
</organism>
<dbReference type="Gramene" id="HORVU.MOREX.r3.4HG0413600.1">
    <property type="protein sequence ID" value="HORVU.MOREX.r3.4HG0413600.1.CDS1"/>
    <property type="gene ID" value="HORVU.MOREX.r3.4HG0413600"/>
</dbReference>
<dbReference type="PROSITE" id="PS51032">
    <property type="entry name" value="AP2_ERF"/>
    <property type="match status" value="1"/>
</dbReference>
<dbReference type="InterPro" id="IPR016177">
    <property type="entry name" value="DNA-bd_dom_sf"/>
</dbReference>
<evidence type="ECO:0000313" key="11">
    <source>
        <dbReference type="EnsemblPlants" id="HORVU.MOREX.r3.4HG0413600.1.CDS1"/>
    </source>
</evidence>
<comment type="subcellular location">
    <subcellularLocation>
        <location evidence="1">Nucleus</location>
    </subcellularLocation>
</comment>
<dbReference type="SUPFAM" id="SSF54171">
    <property type="entry name" value="DNA-binding domain"/>
    <property type="match status" value="1"/>
</dbReference>
<reference evidence="11" key="2">
    <citation type="submission" date="2020-10" db="EMBL/GenBank/DDBJ databases">
        <authorList>
            <person name="Scholz U."/>
            <person name="Mascher M."/>
            <person name="Fiebig A."/>
        </authorList>
    </citation>
    <scope>NUCLEOTIDE SEQUENCE [LARGE SCALE GENOMIC DNA]</scope>
    <source>
        <strain evidence="11">cv. Morex</strain>
    </source>
</reference>
<proteinExistence type="inferred from homology"/>
<dbReference type="Pfam" id="PF00847">
    <property type="entry name" value="AP2"/>
    <property type="match status" value="1"/>
</dbReference>
<feature type="domain" description="AP2/ERF" evidence="10">
    <location>
        <begin position="59"/>
        <end position="118"/>
    </location>
</feature>
<accession>A0A8I6X657</accession>
<protein>
    <recommendedName>
        <fullName evidence="10">AP2/ERF domain-containing protein</fullName>
    </recommendedName>
</protein>
<dbReference type="InterPro" id="IPR036955">
    <property type="entry name" value="AP2/ERF_dom_sf"/>
</dbReference>
<keyword evidence="6" id="KW-0804">Transcription</keyword>
<dbReference type="CDD" id="cd00018">
    <property type="entry name" value="AP2"/>
    <property type="match status" value="1"/>
</dbReference>
<keyword evidence="7" id="KW-0539">Nucleus</keyword>
<evidence type="ECO:0000256" key="8">
    <source>
        <dbReference type="ARBA" id="ARBA00024343"/>
    </source>
</evidence>
<dbReference type="EnsemblPlants" id="HORVU.MOREX.r3.4HG0413600.1">
    <property type="protein sequence ID" value="HORVU.MOREX.r3.4HG0413600.1.CDS1"/>
    <property type="gene ID" value="HORVU.MOREX.r3.4HG0413600"/>
</dbReference>
<evidence type="ECO:0000259" key="10">
    <source>
        <dbReference type="PROSITE" id="PS51032"/>
    </source>
</evidence>
<feature type="compositionally biased region" description="Basic and acidic residues" evidence="9">
    <location>
        <begin position="216"/>
        <end position="233"/>
    </location>
</feature>
<keyword evidence="5" id="KW-0010">Activator</keyword>
<evidence type="ECO:0000256" key="3">
    <source>
        <dbReference type="ARBA" id="ARBA00023016"/>
    </source>
</evidence>
<evidence type="ECO:0000256" key="9">
    <source>
        <dbReference type="SAM" id="MobiDB-lite"/>
    </source>
</evidence>
<evidence type="ECO:0000256" key="4">
    <source>
        <dbReference type="ARBA" id="ARBA00023125"/>
    </source>
</evidence>
<evidence type="ECO:0000256" key="7">
    <source>
        <dbReference type="ARBA" id="ARBA00023242"/>
    </source>
</evidence>
<dbReference type="OrthoDB" id="1932364at2759"/>
<keyword evidence="12" id="KW-1185">Reference proteome</keyword>
<evidence type="ECO:0000256" key="2">
    <source>
        <dbReference type="ARBA" id="ARBA00023015"/>
    </source>
</evidence>
<reference evidence="11" key="3">
    <citation type="submission" date="2022-01" db="UniProtKB">
        <authorList>
            <consortium name="EnsemblPlants"/>
        </authorList>
    </citation>
    <scope>IDENTIFICATION</scope>
    <source>
        <strain evidence="11">subsp. vulgare</strain>
    </source>
</reference>
<reference evidence="12" key="1">
    <citation type="journal article" date="2012" name="Nature">
        <title>A physical, genetic and functional sequence assembly of the barley genome.</title>
        <authorList>
            <consortium name="The International Barley Genome Sequencing Consortium"/>
            <person name="Mayer K.F."/>
            <person name="Waugh R."/>
            <person name="Brown J.W."/>
            <person name="Schulman A."/>
            <person name="Langridge P."/>
            <person name="Platzer M."/>
            <person name="Fincher G.B."/>
            <person name="Muehlbauer G.J."/>
            <person name="Sato K."/>
            <person name="Close T.J."/>
            <person name="Wise R.P."/>
            <person name="Stein N."/>
        </authorList>
    </citation>
    <scope>NUCLEOTIDE SEQUENCE [LARGE SCALE GENOMIC DNA]</scope>
    <source>
        <strain evidence="12">cv. Morex</strain>
    </source>
</reference>
<evidence type="ECO:0000256" key="1">
    <source>
        <dbReference type="ARBA" id="ARBA00004123"/>
    </source>
</evidence>
<gene>
    <name evidence="11" type="primary">LOC123447437</name>
</gene>
<evidence type="ECO:0000256" key="5">
    <source>
        <dbReference type="ARBA" id="ARBA00023159"/>
    </source>
</evidence>
<evidence type="ECO:0000313" key="12">
    <source>
        <dbReference type="Proteomes" id="UP000011116"/>
    </source>
</evidence>
<dbReference type="GO" id="GO:0005634">
    <property type="term" value="C:nucleus"/>
    <property type="evidence" value="ECO:0007669"/>
    <property type="project" value="UniProtKB-SubCell"/>
</dbReference>
<dbReference type="InterPro" id="IPR001471">
    <property type="entry name" value="AP2/ERF_dom"/>
</dbReference>
<dbReference type="InterPro" id="IPR045277">
    <property type="entry name" value="DRE1A-I"/>
</dbReference>
<dbReference type="KEGG" id="hvg:123447437"/>
<dbReference type="Gramene" id="HORVU.MOREX.r2.4HG0344670.1">
    <property type="protein sequence ID" value="HORVU.MOREX.r2.4HG0344670.1.CDS.1"/>
    <property type="gene ID" value="HORVU.MOREX.r2.4HG0344670"/>
</dbReference>
<dbReference type="RefSeq" id="XP_044979973.1">
    <property type="nucleotide sequence ID" value="XM_045124038.1"/>
</dbReference>
<dbReference type="Gene3D" id="3.30.730.10">
    <property type="entry name" value="AP2/ERF domain"/>
    <property type="match status" value="1"/>
</dbReference>
<keyword evidence="2" id="KW-0805">Transcription regulation</keyword>
<dbReference type="SMR" id="A0A8I6X657"/>
<feature type="region of interest" description="Disordered" evidence="9">
    <location>
        <begin position="151"/>
        <end position="183"/>
    </location>
</feature>
<evidence type="ECO:0000256" key="6">
    <source>
        <dbReference type="ARBA" id="ARBA00023163"/>
    </source>
</evidence>
<dbReference type="AlphaFoldDB" id="A0A8I6X657"/>
<name>A0A8I6X657_HORVV</name>
<dbReference type="GeneID" id="123447437"/>
<feature type="region of interest" description="Disordered" evidence="9">
    <location>
        <begin position="210"/>
        <end position="233"/>
    </location>
</feature>
<dbReference type="PANTHER" id="PTHR31839">
    <property type="entry name" value="DEHYDRATION-RESPONSIVE ELEMENT-BINDING PROTEIN 1D"/>
    <property type="match status" value="1"/>
</dbReference>
<comment type="similarity">
    <text evidence="8">Belongs to the AP2/ERF transcription factor family. ERF subfamily.</text>
</comment>
<keyword evidence="4" id="KW-0238">DNA-binding</keyword>
<sequence length="233" mass="24541">MAPASPPLLNPRRNPIRVARHAITACLPLPLLWCCVRMEEEAGVALTGRRARADTRHPVYRGIRFRGGKWVSEIREPGKASRIWLGTYRTPEMAAAAYDVAALALRGAQAAGPALNFPGVALTRPAPVSCAPDDIRAAAAAAATVIDAGNGPRAGAGSAPRTETHEGCSGAATGRTGEQGRVVDEDDVFEMPWLLASMAEGLMMSPPRLGAASAVDDDHGHDGGMSLWEHEHT</sequence>
<dbReference type="Proteomes" id="UP000011116">
    <property type="component" value="Chromosome 4H"/>
</dbReference>
<dbReference type="PANTHER" id="PTHR31839:SF85">
    <property type="entry name" value="AP2_ERF DOMAIN-CONTAINING PROTEIN"/>
    <property type="match status" value="1"/>
</dbReference>
<dbReference type="SMART" id="SM00380">
    <property type="entry name" value="AP2"/>
    <property type="match status" value="1"/>
</dbReference>
<dbReference type="GO" id="GO:0003700">
    <property type="term" value="F:DNA-binding transcription factor activity"/>
    <property type="evidence" value="ECO:0007669"/>
    <property type="project" value="InterPro"/>
</dbReference>
<keyword evidence="3" id="KW-0346">Stress response</keyword>
<dbReference type="GO" id="GO:0003677">
    <property type="term" value="F:DNA binding"/>
    <property type="evidence" value="ECO:0007669"/>
    <property type="project" value="UniProtKB-KW"/>
</dbReference>